<accession>A0AAV9V1S8</accession>
<keyword evidence="3" id="KW-1185">Reference proteome</keyword>
<dbReference type="AlphaFoldDB" id="A0AAV9V1S8"/>
<evidence type="ECO:0000256" key="1">
    <source>
        <dbReference type="SAM" id="MobiDB-lite"/>
    </source>
</evidence>
<dbReference type="Proteomes" id="UP001375240">
    <property type="component" value="Unassembled WGS sequence"/>
</dbReference>
<feature type="region of interest" description="Disordered" evidence="1">
    <location>
        <begin position="183"/>
        <end position="203"/>
    </location>
</feature>
<reference evidence="2 3" key="1">
    <citation type="submission" date="2019-10" db="EMBL/GenBank/DDBJ databases">
        <authorList>
            <person name="Palmer J.M."/>
        </authorList>
    </citation>
    <scope>NUCLEOTIDE SEQUENCE [LARGE SCALE GENOMIC DNA]</scope>
    <source>
        <strain evidence="2 3">TWF696</strain>
    </source>
</reference>
<comment type="caution">
    <text evidence="2">The sequence shown here is derived from an EMBL/GenBank/DDBJ whole genome shotgun (WGS) entry which is preliminary data.</text>
</comment>
<evidence type="ECO:0000313" key="3">
    <source>
        <dbReference type="Proteomes" id="UP001375240"/>
    </source>
</evidence>
<proteinExistence type="predicted"/>
<evidence type="ECO:0000313" key="2">
    <source>
        <dbReference type="EMBL" id="KAK6353490.1"/>
    </source>
</evidence>
<sequence length="356" mass="39787">MAIIRAMLRTQRLDGMKNVLGSPDGCNPRKHPFSQNPRLLHGHELDLLALHLHKIDTLTASAARDVGLEKIVVDRDSKRTIQLDGYEFDYKTGGPRSFENVAGPLETRIQLAKITSKGKGPSWEDLKTRVVAGKLLAAIEGVMEVISLLQGFSASPSDVSKWSIALDSVPLADRSSPTVLWNDGAENTRDQPSQVLPPSANRVPPTVQPPELFDLYIEKGDGVSWIGDLKELEAIIGLWALSIFIFDIRASKQDKIIRNHRLISTKDQGSMGDLRYRDDERQCIVDTHLFGKLDPLKSQFDTNEEEPVAFHARTYNQTIEMCAHDIFIFSSPLCEKFQISEGRQNPERIPEPTGQN</sequence>
<name>A0AAV9V1S8_9PEZI</name>
<gene>
    <name evidence="2" type="ORF">TWF696_005453</name>
</gene>
<organism evidence="2 3">
    <name type="scientific">Orbilia brochopaga</name>
    <dbReference type="NCBI Taxonomy" id="3140254"/>
    <lineage>
        <taxon>Eukaryota</taxon>
        <taxon>Fungi</taxon>
        <taxon>Dikarya</taxon>
        <taxon>Ascomycota</taxon>
        <taxon>Pezizomycotina</taxon>
        <taxon>Orbiliomycetes</taxon>
        <taxon>Orbiliales</taxon>
        <taxon>Orbiliaceae</taxon>
        <taxon>Orbilia</taxon>
    </lineage>
</organism>
<protein>
    <submittedName>
        <fullName evidence="2">Uncharacterized protein</fullName>
    </submittedName>
</protein>
<dbReference type="EMBL" id="JAVHNQ010000003">
    <property type="protein sequence ID" value="KAK6353490.1"/>
    <property type="molecule type" value="Genomic_DNA"/>
</dbReference>